<accession>A0A160TFR4</accession>
<reference evidence="1" key="1">
    <citation type="submission" date="2015-10" db="EMBL/GenBank/DDBJ databases">
        <authorList>
            <person name="Gilbert D.G."/>
        </authorList>
    </citation>
    <scope>NUCLEOTIDE SEQUENCE</scope>
</reference>
<dbReference type="InterPro" id="IPR029063">
    <property type="entry name" value="SAM-dependent_MTases_sf"/>
</dbReference>
<proteinExistence type="predicted"/>
<dbReference type="AlphaFoldDB" id="A0A160TFR4"/>
<name>A0A160TFR4_9ZZZZ</name>
<organism evidence="1">
    <name type="scientific">hydrothermal vent metagenome</name>
    <dbReference type="NCBI Taxonomy" id="652676"/>
    <lineage>
        <taxon>unclassified sequences</taxon>
        <taxon>metagenomes</taxon>
        <taxon>ecological metagenomes</taxon>
    </lineage>
</organism>
<evidence type="ECO:0008006" key="2">
    <source>
        <dbReference type="Google" id="ProtNLM"/>
    </source>
</evidence>
<gene>
    <name evidence="1" type="ORF">MGWOODY_Smn2660</name>
</gene>
<evidence type="ECO:0000313" key="1">
    <source>
        <dbReference type="EMBL" id="CUS43580.1"/>
    </source>
</evidence>
<dbReference type="Gene3D" id="3.40.50.150">
    <property type="entry name" value="Vaccinia Virus protein VP39"/>
    <property type="match status" value="1"/>
</dbReference>
<dbReference type="EMBL" id="CZQE01000068">
    <property type="protein sequence ID" value="CUS43580.1"/>
    <property type="molecule type" value="Genomic_DNA"/>
</dbReference>
<dbReference type="SUPFAM" id="SSF53335">
    <property type="entry name" value="S-adenosyl-L-methionine-dependent methyltransferases"/>
    <property type="match status" value="1"/>
</dbReference>
<protein>
    <recommendedName>
        <fullName evidence="2">Spermidine synthase</fullName>
    </recommendedName>
</protein>
<sequence>MTSADDAGIDPRLLLGDFSSSLWIPRYRAGTWGPWSLSVILMTGARGYWGKTYGMAGTTILTGPSEGSDASWMSIVPAEVESQEIGIAAAYGHTAVLGMGMGWCAANVALNPAVERVTVVERDPHIIELIDTLGIFEQLPPEARAKITVVEDDALAWRPDGRVDSVQADIWAKFVEPQKWDDVHRIQANTGAESLYFWGQEMELYRLACRELGHEPERLDRETIIRLAESTGLPLVHPDWPDYADRIVAAAPWWTPRDGNWWRAE</sequence>